<name>A0ABP6WWP9_9ACTN</name>
<evidence type="ECO:0000256" key="1">
    <source>
        <dbReference type="SAM" id="SignalP"/>
    </source>
</evidence>
<comment type="caution">
    <text evidence="2">The sequence shown here is derived from an EMBL/GenBank/DDBJ whole genome shotgun (WGS) entry which is preliminary data.</text>
</comment>
<feature type="chain" id="PRO_5046060410" description="Tachylectin" evidence="1">
    <location>
        <begin position="23"/>
        <end position="319"/>
    </location>
</feature>
<feature type="signal peptide" evidence="1">
    <location>
        <begin position="1"/>
        <end position="22"/>
    </location>
</feature>
<sequence>MRTLPAVLTMLSLAVGATGSLAAGPAAASIGAPPRAVEANTTAAANCRIVVGSATAGGYHVRTPITSTTPPVIGTSTYQPHTYPSGWVRLSTTFNNWPKASGKEARYGWFVHGDTLYTHHYGLKNGAPDPALPAKYTKLGGGWGPYSALEVSNYYRGQTLARQTAYALRTDGTLRRWSISSTGKWTPTGAATGFSAVRSIALISRTATYDTFIANLRGGALYTIHLPTTAPLKPVVKQVRTTGWGEFEQLVAATCGKGSLVIGVDRQSKYGQLYAVGHATGLSTPIKHLGELDALMFRTPDPAFFRWTDNPPTDALAGE</sequence>
<dbReference type="Proteomes" id="UP001501222">
    <property type="component" value="Unassembled WGS sequence"/>
</dbReference>
<evidence type="ECO:0008006" key="4">
    <source>
        <dbReference type="Google" id="ProtNLM"/>
    </source>
</evidence>
<accession>A0ABP6WWP9</accession>
<dbReference type="EMBL" id="BAABAA010000002">
    <property type="protein sequence ID" value="GAA3556713.1"/>
    <property type="molecule type" value="Genomic_DNA"/>
</dbReference>
<dbReference type="RefSeq" id="WP_344840525.1">
    <property type="nucleotide sequence ID" value="NZ_BAABAA010000002.1"/>
</dbReference>
<protein>
    <recommendedName>
        <fullName evidence="4">Tachylectin</fullName>
    </recommendedName>
</protein>
<evidence type="ECO:0000313" key="2">
    <source>
        <dbReference type="EMBL" id="GAA3556713.1"/>
    </source>
</evidence>
<proteinExistence type="predicted"/>
<reference evidence="3" key="1">
    <citation type="journal article" date="2019" name="Int. J. Syst. Evol. Microbiol.">
        <title>The Global Catalogue of Microorganisms (GCM) 10K type strain sequencing project: providing services to taxonomists for standard genome sequencing and annotation.</title>
        <authorList>
            <consortium name="The Broad Institute Genomics Platform"/>
            <consortium name="The Broad Institute Genome Sequencing Center for Infectious Disease"/>
            <person name="Wu L."/>
            <person name="Ma J."/>
        </authorList>
    </citation>
    <scope>NUCLEOTIDE SEQUENCE [LARGE SCALE GENOMIC DNA]</scope>
    <source>
        <strain evidence="3">JCM 16928</strain>
    </source>
</reference>
<keyword evidence="1" id="KW-0732">Signal</keyword>
<gene>
    <name evidence="2" type="ORF">GCM10022235_25930</name>
</gene>
<evidence type="ECO:0000313" key="3">
    <source>
        <dbReference type="Proteomes" id="UP001501222"/>
    </source>
</evidence>
<organism evidence="2 3">
    <name type="scientific">Kribbella ginsengisoli</name>
    <dbReference type="NCBI Taxonomy" id="363865"/>
    <lineage>
        <taxon>Bacteria</taxon>
        <taxon>Bacillati</taxon>
        <taxon>Actinomycetota</taxon>
        <taxon>Actinomycetes</taxon>
        <taxon>Propionibacteriales</taxon>
        <taxon>Kribbellaceae</taxon>
        <taxon>Kribbella</taxon>
    </lineage>
</organism>
<keyword evidence="3" id="KW-1185">Reference proteome</keyword>